<dbReference type="HOGENOM" id="CLU_3051709_0_0_1"/>
<evidence type="ECO:0000313" key="2">
    <source>
        <dbReference type="Proteomes" id="UP000053989"/>
    </source>
</evidence>
<dbReference type="Proteomes" id="UP000053989">
    <property type="component" value="Unassembled WGS sequence"/>
</dbReference>
<sequence>MQPILERECRDTRDLRYVDSHLIPHLMPMRPHIQCFESQLELSIFCIKTIYWDS</sequence>
<dbReference type="AlphaFoldDB" id="A0A0C2ZP59"/>
<organism evidence="1 2">
    <name type="scientific">Scleroderma citrinum Foug A</name>
    <dbReference type="NCBI Taxonomy" id="1036808"/>
    <lineage>
        <taxon>Eukaryota</taxon>
        <taxon>Fungi</taxon>
        <taxon>Dikarya</taxon>
        <taxon>Basidiomycota</taxon>
        <taxon>Agaricomycotina</taxon>
        <taxon>Agaricomycetes</taxon>
        <taxon>Agaricomycetidae</taxon>
        <taxon>Boletales</taxon>
        <taxon>Sclerodermatineae</taxon>
        <taxon>Sclerodermataceae</taxon>
        <taxon>Scleroderma</taxon>
    </lineage>
</organism>
<keyword evidence="2" id="KW-1185">Reference proteome</keyword>
<accession>A0A0C2ZP59</accession>
<name>A0A0C2ZP59_9AGAM</name>
<reference evidence="2" key="2">
    <citation type="submission" date="2015-01" db="EMBL/GenBank/DDBJ databases">
        <title>Evolutionary Origins and Diversification of the Mycorrhizal Mutualists.</title>
        <authorList>
            <consortium name="DOE Joint Genome Institute"/>
            <consortium name="Mycorrhizal Genomics Consortium"/>
            <person name="Kohler A."/>
            <person name="Kuo A."/>
            <person name="Nagy L.G."/>
            <person name="Floudas D."/>
            <person name="Copeland A."/>
            <person name="Barry K.W."/>
            <person name="Cichocki N."/>
            <person name="Veneault-Fourrey C."/>
            <person name="LaButti K."/>
            <person name="Lindquist E.A."/>
            <person name="Lipzen A."/>
            <person name="Lundell T."/>
            <person name="Morin E."/>
            <person name="Murat C."/>
            <person name="Riley R."/>
            <person name="Ohm R."/>
            <person name="Sun H."/>
            <person name="Tunlid A."/>
            <person name="Henrissat B."/>
            <person name="Grigoriev I.V."/>
            <person name="Hibbett D.S."/>
            <person name="Martin F."/>
        </authorList>
    </citation>
    <scope>NUCLEOTIDE SEQUENCE [LARGE SCALE GENOMIC DNA]</scope>
    <source>
        <strain evidence="2">Foug A</strain>
    </source>
</reference>
<dbReference type="InParanoid" id="A0A0C2ZP59"/>
<protein>
    <submittedName>
        <fullName evidence="1">Uncharacterized protein</fullName>
    </submittedName>
</protein>
<gene>
    <name evidence="1" type="ORF">SCLCIDRAFT_1222002</name>
</gene>
<dbReference type="EMBL" id="KN822155">
    <property type="protein sequence ID" value="KIM54402.1"/>
    <property type="molecule type" value="Genomic_DNA"/>
</dbReference>
<evidence type="ECO:0000313" key="1">
    <source>
        <dbReference type="EMBL" id="KIM54402.1"/>
    </source>
</evidence>
<reference evidence="1 2" key="1">
    <citation type="submission" date="2014-04" db="EMBL/GenBank/DDBJ databases">
        <authorList>
            <consortium name="DOE Joint Genome Institute"/>
            <person name="Kuo A."/>
            <person name="Kohler A."/>
            <person name="Nagy L.G."/>
            <person name="Floudas D."/>
            <person name="Copeland A."/>
            <person name="Barry K.W."/>
            <person name="Cichocki N."/>
            <person name="Veneault-Fourrey C."/>
            <person name="LaButti K."/>
            <person name="Lindquist E.A."/>
            <person name="Lipzen A."/>
            <person name="Lundell T."/>
            <person name="Morin E."/>
            <person name="Murat C."/>
            <person name="Sun H."/>
            <person name="Tunlid A."/>
            <person name="Henrissat B."/>
            <person name="Grigoriev I.V."/>
            <person name="Hibbett D.S."/>
            <person name="Martin F."/>
            <person name="Nordberg H.P."/>
            <person name="Cantor M.N."/>
            <person name="Hua S.X."/>
        </authorList>
    </citation>
    <scope>NUCLEOTIDE SEQUENCE [LARGE SCALE GENOMIC DNA]</scope>
    <source>
        <strain evidence="1 2">Foug A</strain>
    </source>
</reference>
<proteinExistence type="predicted"/>